<dbReference type="InterPro" id="IPR001915">
    <property type="entry name" value="Peptidase_M48"/>
</dbReference>
<evidence type="ECO:0000256" key="7">
    <source>
        <dbReference type="SAM" id="Phobius"/>
    </source>
</evidence>
<evidence type="ECO:0000256" key="3">
    <source>
        <dbReference type="ARBA" id="ARBA00022723"/>
    </source>
</evidence>
<keyword evidence="3" id="KW-0479">Metal-binding</keyword>
<dbReference type="GO" id="GO:0004222">
    <property type="term" value="F:metalloendopeptidase activity"/>
    <property type="evidence" value="ECO:0007669"/>
    <property type="project" value="InterPro"/>
</dbReference>
<keyword evidence="4" id="KW-0378">Hydrolase</keyword>
<keyword evidence="5" id="KW-0862">Zinc</keyword>
<dbReference type="GO" id="GO:0046872">
    <property type="term" value="F:metal ion binding"/>
    <property type="evidence" value="ECO:0007669"/>
    <property type="project" value="UniProtKB-KW"/>
</dbReference>
<keyword evidence="6" id="KW-0482">Metalloprotease</keyword>
<gene>
    <name evidence="9" type="ORF">FISHEDRAFT_42993</name>
</gene>
<dbReference type="GO" id="GO:0005743">
    <property type="term" value="C:mitochondrial inner membrane"/>
    <property type="evidence" value="ECO:0007669"/>
    <property type="project" value="TreeGrafter"/>
</dbReference>
<dbReference type="Pfam" id="PF01435">
    <property type="entry name" value="Peptidase_M48"/>
    <property type="match status" value="1"/>
</dbReference>
<dbReference type="EMBL" id="KN881832">
    <property type="protein sequence ID" value="KIY48509.1"/>
    <property type="molecule type" value="Genomic_DNA"/>
</dbReference>
<evidence type="ECO:0000256" key="6">
    <source>
        <dbReference type="ARBA" id="ARBA00023049"/>
    </source>
</evidence>
<feature type="domain" description="Peptidase M48" evidence="8">
    <location>
        <begin position="281"/>
        <end position="539"/>
    </location>
</feature>
<evidence type="ECO:0000259" key="8">
    <source>
        <dbReference type="Pfam" id="PF01435"/>
    </source>
</evidence>
<feature type="transmembrane region" description="Helical" evidence="7">
    <location>
        <begin position="138"/>
        <end position="157"/>
    </location>
</feature>
<evidence type="ECO:0000256" key="5">
    <source>
        <dbReference type="ARBA" id="ARBA00022833"/>
    </source>
</evidence>
<dbReference type="PANTHER" id="PTHR22726">
    <property type="entry name" value="METALLOENDOPEPTIDASE OMA1"/>
    <property type="match status" value="1"/>
</dbReference>
<keyword evidence="10" id="KW-1185">Reference proteome</keyword>
<sequence>MLAAAVRRSLTRTCRRRTPGRTIPQDLVSPQISGCIHRYSIPPGPSISSQHRYFSSTPRRQSLPLIPMLAAVLKVCLTTKSHVVRTAGRVMLTFIPVLLFKNRRSRQLLKRAAISGVPTSEEKKNEILRRLRRRTQTFNVLMFTPLLLLWATIVASLEQTPLTGRWRLIVLSPAEEDEIAAQLAGQGWFKAIAEILSPSGAPIHVVSPSDWRYQWVESTLRQLESTIPLLLREKELPPTWVRSVDRPLPPPAEYPLQPRPRAAEYLRGFCERMCERSKSPTAHTIPGPPYSLVIVDEPASANAFSYGFGPDGAGGIVLYSGFLDEVLAARPNPPPPSPPPSRASWLVRLGLGAPQPQPPQQVCPTPEQATELAVLLSHELAHLVLAHHLETLSAATVIIPGALSIFADIARVLVFPVTMLFGPFVNDAVAQLGRVGSLELTKIGESCTTYHQEIEADQVSVRILAHAGYDARDAVTYWEQRILSDRPVVEGAHRVQLAHSPSESDASSSVMRFASTIMEKLEGDGHPPGLVRVSRLKEELLRWETERRAAARKLDDPPEGSSIVLMAA</sequence>
<protein>
    <recommendedName>
        <fullName evidence="8">Peptidase M48 domain-containing protein</fullName>
    </recommendedName>
</protein>
<keyword evidence="7" id="KW-0472">Membrane</keyword>
<dbReference type="GO" id="GO:0006515">
    <property type="term" value="P:protein quality control for misfolded or incompletely synthesized proteins"/>
    <property type="evidence" value="ECO:0007669"/>
    <property type="project" value="TreeGrafter"/>
</dbReference>
<proteinExistence type="predicted"/>
<keyword evidence="2" id="KW-0645">Protease</keyword>
<comment type="cofactor">
    <cofactor evidence="1">
        <name>Zn(2+)</name>
        <dbReference type="ChEBI" id="CHEBI:29105"/>
    </cofactor>
</comment>
<accession>A0A0D7ADM7</accession>
<dbReference type="InterPro" id="IPR051156">
    <property type="entry name" value="Mito/Outer_Membr_Metalloprot"/>
</dbReference>
<dbReference type="PANTHER" id="PTHR22726:SF18">
    <property type="entry name" value="PEPTIDASE M48 DOMAIN-CONTAINING PROTEIN"/>
    <property type="match status" value="1"/>
</dbReference>
<evidence type="ECO:0000256" key="2">
    <source>
        <dbReference type="ARBA" id="ARBA00022670"/>
    </source>
</evidence>
<organism evidence="9 10">
    <name type="scientific">Fistulina hepatica ATCC 64428</name>
    <dbReference type="NCBI Taxonomy" id="1128425"/>
    <lineage>
        <taxon>Eukaryota</taxon>
        <taxon>Fungi</taxon>
        <taxon>Dikarya</taxon>
        <taxon>Basidiomycota</taxon>
        <taxon>Agaricomycotina</taxon>
        <taxon>Agaricomycetes</taxon>
        <taxon>Agaricomycetidae</taxon>
        <taxon>Agaricales</taxon>
        <taxon>Fistulinaceae</taxon>
        <taxon>Fistulina</taxon>
    </lineage>
</organism>
<evidence type="ECO:0000256" key="4">
    <source>
        <dbReference type="ARBA" id="ARBA00022801"/>
    </source>
</evidence>
<evidence type="ECO:0000313" key="10">
    <source>
        <dbReference type="Proteomes" id="UP000054144"/>
    </source>
</evidence>
<dbReference type="AlphaFoldDB" id="A0A0D7ADM7"/>
<evidence type="ECO:0000313" key="9">
    <source>
        <dbReference type="EMBL" id="KIY48509.1"/>
    </source>
</evidence>
<dbReference type="OrthoDB" id="7464992at2759"/>
<reference evidence="9 10" key="1">
    <citation type="journal article" date="2015" name="Fungal Genet. Biol.">
        <title>Evolution of novel wood decay mechanisms in Agaricales revealed by the genome sequences of Fistulina hepatica and Cylindrobasidium torrendii.</title>
        <authorList>
            <person name="Floudas D."/>
            <person name="Held B.W."/>
            <person name="Riley R."/>
            <person name="Nagy L.G."/>
            <person name="Koehler G."/>
            <person name="Ransdell A.S."/>
            <person name="Younus H."/>
            <person name="Chow J."/>
            <person name="Chiniquy J."/>
            <person name="Lipzen A."/>
            <person name="Tritt A."/>
            <person name="Sun H."/>
            <person name="Haridas S."/>
            <person name="LaButti K."/>
            <person name="Ohm R.A."/>
            <person name="Kues U."/>
            <person name="Blanchette R.A."/>
            <person name="Grigoriev I.V."/>
            <person name="Minto R.E."/>
            <person name="Hibbett D.S."/>
        </authorList>
    </citation>
    <scope>NUCLEOTIDE SEQUENCE [LARGE SCALE GENOMIC DNA]</scope>
    <source>
        <strain evidence="9 10">ATCC 64428</strain>
    </source>
</reference>
<evidence type="ECO:0000256" key="1">
    <source>
        <dbReference type="ARBA" id="ARBA00001947"/>
    </source>
</evidence>
<dbReference type="GO" id="GO:0034982">
    <property type="term" value="P:mitochondrial protein processing"/>
    <property type="evidence" value="ECO:0007669"/>
    <property type="project" value="TreeGrafter"/>
</dbReference>
<dbReference type="Proteomes" id="UP000054144">
    <property type="component" value="Unassembled WGS sequence"/>
</dbReference>
<keyword evidence="7" id="KW-1133">Transmembrane helix</keyword>
<name>A0A0D7ADM7_9AGAR</name>
<keyword evidence="7" id="KW-0812">Transmembrane</keyword>